<reference evidence="2 3" key="1">
    <citation type="journal article" date="2020" name="Microbiol. Resour. Announc.">
        <title>Draft Genome Sequence of a Cladosporium Species Isolated from the Mesophotic Ascidian Didemnum maculosum.</title>
        <authorList>
            <person name="Gioti A."/>
            <person name="Siaperas R."/>
            <person name="Nikolaivits E."/>
            <person name="Le Goff G."/>
            <person name="Ouazzani J."/>
            <person name="Kotoulas G."/>
            <person name="Topakas E."/>
        </authorList>
    </citation>
    <scope>NUCLEOTIDE SEQUENCE [LARGE SCALE GENOMIC DNA]</scope>
    <source>
        <strain evidence="2 3">TM138-S3</strain>
    </source>
</reference>
<protein>
    <recommendedName>
        <fullName evidence="4">Conidiation-specific protein 8</fullName>
    </recommendedName>
</protein>
<comment type="caution">
    <text evidence="2">The sequence shown here is derived from an EMBL/GenBank/DDBJ whole genome shotgun (WGS) entry which is preliminary data.</text>
</comment>
<accession>A0AB34KWN5</accession>
<keyword evidence="3" id="KW-1185">Reference proteome</keyword>
<proteinExistence type="predicted"/>
<dbReference type="RefSeq" id="XP_069231401.1">
    <property type="nucleotide sequence ID" value="XM_069371472.1"/>
</dbReference>
<dbReference type="AlphaFoldDB" id="A0AB34KWN5"/>
<sequence length="70" mass="7759">MDAQNNKTPTDGHRRSSGELFNKITNMKRDPQNDNAAARRASLEEQTVPRGAGPIGDMWNKFTRGTANSK</sequence>
<organism evidence="2 3">
    <name type="scientific">Cladosporium halotolerans</name>
    <dbReference type="NCBI Taxonomy" id="1052096"/>
    <lineage>
        <taxon>Eukaryota</taxon>
        <taxon>Fungi</taxon>
        <taxon>Dikarya</taxon>
        <taxon>Ascomycota</taxon>
        <taxon>Pezizomycotina</taxon>
        <taxon>Dothideomycetes</taxon>
        <taxon>Dothideomycetidae</taxon>
        <taxon>Cladosporiales</taxon>
        <taxon>Cladosporiaceae</taxon>
        <taxon>Cladosporium</taxon>
    </lineage>
</organism>
<evidence type="ECO:0000313" key="2">
    <source>
        <dbReference type="EMBL" id="KAL1588296.1"/>
    </source>
</evidence>
<feature type="region of interest" description="Disordered" evidence="1">
    <location>
        <begin position="1"/>
        <end position="70"/>
    </location>
</feature>
<gene>
    <name evidence="2" type="ORF">WHR41_02866</name>
</gene>
<evidence type="ECO:0000313" key="3">
    <source>
        <dbReference type="Proteomes" id="UP000803884"/>
    </source>
</evidence>
<evidence type="ECO:0008006" key="4">
    <source>
        <dbReference type="Google" id="ProtNLM"/>
    </source>
</evidence>
<dbReference type="Proteomes" id="UP000803884">
    <property type="component" value="Unassembled WGS sequence"/>
</dbReference>
<dbReference type="GeneID" id="96004310"/>
<evidence type="ECO:0000256" key="1">
    <source>
        <dbReference type="SAM" id="MobiDB-lite"/>
    </source>
</evidence>
<dbReference type="EMBL" id="JAAQHG020000007">
    <property type="protein sequence ID" value="KAL1588296.1"/>
    <property type="molecule type" value="Genomic_DNA"/>
</dbReference>
<name>A0AB34KWN5_9PEZI</name>